<dbReference type="Pfam" id="PF01728">
    <property type="entry name" value="FtsJ"/>
    <property type="match status" value="1"/>
</dbReference>
<dbReference type="EMBL" id="LAZR01050060">
    <property type="protein sequence ID" value="KKK88209.1"/>
    <property type="molecule type" value="Genomic_DNA"/>
</dbReference>
<dbReference type="SUPFAM" id="SSF53335">
    <property type="entry name" value="S-adenosyl-L-methionine-dependent methyltransferases"/>
    <property type="match status" value="1"/>
</dbReference>
<dbReference type="PROSITE" id="PS50889">
    <property type="entry name" value="S4"/>
    <property type="match status" value="1"/>
</dbReference>
<dbReference type="CDD" id="cd02440">
    <property type="entry name" value="AdoMet_MTases"/>
    <property type="match status" value="1"/>
</dbReference>
<evidence type="ECO:0000256" key="1">
    <source>
        <dbReference type="ARBA" id="ARBA00022884"/>
    </source>
</evidence>
<dbReference type="GO" id="GO:0008168">
    <property type="term" value="F:methyltransferase activity"/>
    <property type="evidence" value="ECO:0007669"/>
    <property type="project" value="InterPro"/>
</dbReference>
<feature type="domain" description="RNA-binding S4" evidence="3">
    <location>
        <begin position="3"/>
        <end position="68"/>
    </location>
</feature>
<dbReference type="GO" id="GO:0032259">
    <property type="term" value="P:methylation"/>
    <property type="evidence" value="ECO:0007669"/>
    <property type="project" value="InterPro"/>
</dbReference>
<dbReference type="InterPro" id="IPR047048">
    <property type="entry name" value="TlyA"/>
</dbReference>
<name>A0A0F9BC33_9ZZZZ</name>
<proteinExistence type="inferred from homology"/>
<dbReference type="Gene3D" id="3.40.50.150">
    <property type="entry name" value="Vaccinia Virus protein VP39"/>
    <property type="match status" value="1"/>
</dbReference>
<dbReference type="InterPro" id="IPR029063">
    <property type="entry name" value="SAM-dependent_MTases_sf"/>
</dbReference>
<keyword evidence="1" id="KW-0694">RNA-binding</keyword>
<dbReference type="Pfam" id="PF01479">
    <property type="entry name" value="S4"/>
    <property type="match status" value="1"/>
</dbReference>
<dbReference type="InterPro" id="IPR002877">
    <property type="entry name" value="RNA_MeTrfase_FtsJ_dom"/>
</dbReference>
<dbReference type="PANTHER" id="PTHR32319:SF0">
    <property type="entry name" value="BACTERIAL HEMOLYSIN-LIKE PROTEIN"/>
    <property type="match status" value="1"/>
</dbReference>
<organism evidence="4">
    <name type="scientific">marine sediment metagenome</name>
    <dbReference type="NCBI Taxonomy" id="412755"/>
    <lineage>
        <taxon>unclassified sequences</taxon>
        <taxon>metagenomes</taxon>
        <taxon>ecological metagenomes</taxon>
    </lineage>
</organism>
<dbReference type="NCBIfam" id="TIGR00478">
    <property type="entry name" value="tly"/>
    <property type="match status" value="1"/>
</dbReference>
<reference evidence="4" key="1">
    <citation type="journal article" date="2015" name="Nature">
        <title>Complex archaea that bridge the gap between prokaryotes and eukaryotes.</title>
        <authorList>
            <person name="Spang A."/>
            <person name="Saw J.H."/>
            <person name="Jorgensen S.L."/>
            <person name="Zaremba-Niedzwiedzka K."/>
            <person name="Martijn J."/>
            <person name="Lind A.E."/>
            <person name="van Eijk R."/>
            <person name="Schleper C."/>
            <person name="Guy L."/>
            <person name="Ettema T.J."/>
        </authorList>
    </citation>
    <scope>NUCLEOTIDE SEQUENCE</scope>
</reference>
<gene>
    <name evidence="4" type="ORF">LCGC14_2745490</name>
</gene>
<dbReference type="InterPro" id="IPR036986">
    <property type="entry name" value="S4_RNA-bd_sf"/>
</dbReference>
<evidence type="ECO:0000259" key="3">
    <source>
        <dbReference type="SMART" id="SM00363"/>
    </source>
</evidence>
<dbReference type="InterPro" id="IPR002942">
    <property type="entry name" value="S4_RNA-bd"/>
</dbReference>
<comment type="similarity">
    <text evidence="2">Belongs to the TlyA family.</text>
</comment>
<feature type="non-terminal residue" evidence="4">
    <location>
        <position position="221"/>
    </location>
</feature>
<dbReference type="PIRSF" id="PIRSF005578">
    <property type="entry name" value="TlyA"/>
    <property type="match status" value="1"/>
</dbReference>
<comment type="caution">
    <text evidence="4">The sequence shown here is derived from an EMBL/GenBank/DDBJ whole genome shotgun (WGS) entry which is preliminary data.</text>
</comment>
<protein>
    <recommendedName>
        <fullName evidence="3">RNA-binding S4 domain-containing protein</fullName>
    </recommendedName>
</protein>
<dbReference type="SMART" id="SM00363">
    <property type="entry name" value="S4"/>
    <property type="match status" value="1"/>
</dbReference>
<dbReference type="AlphaFoldDB" id="A0A0F9BC33"/>
<dbReference type="CDD" id="cd00165">
    <property type="entry name" value="S4"/>
    <property type="match status" value="1"/>
</dbReference>
<evidence type="ECO:0000313" key="4">
    <source>
        <dbReference type="EMBL" id="KKK88209.1"/>
    </source>
</evidence>
<dbReference type="Gene3D" id="3.10.290.10">
    <property type="entry name" value="RNA-binding S4 domain"/>
    <property type="match status" value="1"/>
</dbReference>
<sequence>MKERLDILLVEKELFASREKARSYIIGGHITVDGETVIKPSALIPKIASIRIHLPNEGYVSRGGTKLEGALVDFQIDVSGAYCLDIGASTGGFTDCLLKKSARYVIALDVGKNQIDYRLRKDPRVKVIEKFNARFIDQLETAVPFDVVTIDVSFISVKKILKPLIQLIDETVQIIVLIKPQFELNRPYKGFRGVVKDRDIHKQILQDLNCFFFQAGYTVKG</sequence>
<dbReference type="InterPro" id="IPR004538">
    <property type="entry name" value="Hemolysin_A/TlyA"/>
</dbReference>
<dbReference type="GO" id="GO:0003723">
    <property type="term" value="F:RNA binding"/>
    <property type="evidence" value="ECO:0007669"/>
    <property type="project" value="UniProtKB-KW"/>
</dbReference>
<accession>A0A0F9BC33</accession>
<evidence type="ECO:0000256" key="2">
    <source>
        <dbReference type="ARBA" id="ARBA00029460"/>
    </source>
</evidence>
<dbReference type="SUPFAM" id="SSF55174">
    <property type="entry name" value="Alpha-L RNA-binding motif"/>
    <property type="match status" value="1"/>
</dbReference>
<dbReference type="PANTHER" id="PTHR32319">
    <property type="entry name" value="BACTERIAL HEMOLYSIN-LIKE PROTEIN"/>
    <property type="match status" value="1"/>
</dbReference>